<dbReference type="Proteomes" id="UP001445076">
    <property type="component" value="Unassembled WGS sequence"/>
</dbReference>
<accession>A0AAW0VPE1</accession>
<evidence type="ECO:0000313" key="1">
    <source>
        <dbReference type="EMBL" id="KAK8718944.1"/>
    </source>
</evidence>
<comment type="caution">
    <text evidence="1">The sequence shown here is derived from an EMBL/GenBank/DDBJ whole genome shotgun (WGS) entry which is preliminary data.</text>
</comment>
<protein>
    <submittedName>
        <fullName evidence="1">Uncharacterized protein</fullName>
    </submittedName>
</protein>
<name>A0AAW0VPE1_CHEQU</name>
<sequence>KYREETKYFKDLTEDDRKVWLACRLLRKITLQLWFAPRFNTKRYTQSWNTWSVGIEGLEERILKQLFKDEKNAPTECNKKSLFDRVLSVYSRAAIKESGKWVPRPDDDFHGKALSVCGILEYLESLKKKR</sequence>
<proteinExistence type="predicted"/>
<keyword evidence="2" id="KW-1185">Reference proteome</keyword>
<dbReference type="AlphaFoldDB" id="A0AAW0VPE1"/>
<gene>
    <name evidence="1" type="ORF">OTU49_014344</name>
</gene>
<dbReference type="EMBL" id="JARKIK010003484">
    <property type="protein sequence ID" value="KAK8718944.1"/>
    <property type="molecule type" value="Genomic_DNA"/>
</dbReference>
<evidence type="ECO:0000313" key="2">
    <source>
        <dbReference type="Proteomes" id="UP001445076"/>
    </source>
</evidence>
<reference evidence="1 2" key="1">
    <citation type="journal article" date="2024" name="BMC Genomics">
        <title>Genome assembly of redclaw crayfish (Cherax quadricarinatus) provides insights into its immune adaptation and hypoxia tolerance.</title>
        <authorList>
            <person name="Liu Z."/>
            <person name="Zheng J."/>
            <person name="Li H."/>
            <person name="Fang K."/>
            <person name="Wang S."/>
            <person name="He J."/>
            <person name="Zhou D."/>
            <person name="Weng S."/>
            <person name="Chi M."/>
            <person name="Gu Z."/>
            <person name="He J."/>
            <person name="Li F."/>
            <person name="Wang M."/>
        </authorList>
    </citation>
    <scope>NUCLEOTIDE SEQUENCE [LARGE SCALE GENOMIC DNA]</scope>
    <source>
        <strain evidence="1">ZL_2023a</strain>
    </source>
</reference>
<organism evidence="1 2">
    <name type="scientific">Cherax quadricarinatus</name>
    <name type="common">Australian red claw crayfish</name>
    <dbReference type="NCBI Taxonomy" id="27406"/>
    <lineage>
        <taxon>Eukaryota</taxon>
        <taxon>Metazoa</taxon>
        <taxon>Ecdysozoa</taxon>
        <taxon>Arthropoda</taxon>
        <taxon>Crustacea</taxon>
        <taxon>Multicrustacea</taxon>
        <taxon>Malacostraca</taxon>
        <taxon>Eumalacostraca</taxon>
        <taxon>Eucarida</taxon>
        <taxon>Decapoda</taxon>
        <taxon>Pleocyemata</taxon>
        <taxon>Astacidea</taxon>
        <taxon>Parastacoidea</taxon>
        <taxon>Parastacidae</taxon>
        <taxon>Cherax</taxon>
    </lineage>
</organism>
<feature type="non-terminal residue" evidence="1">
    <location>
        <position position="1"/>
    </location>
</feature>